<feature type="region of interest" description="Disordered" evidence="1">
    <location>
        <begin position="157"/>
        <end position="191"/>
    </location>
</feature>
<dbReference type="PROSITE" id="PS51257">
    <property type="entry name" value="PROKAR_LIPOPROTEIN"/>
    <property type="match status" value="1"/>
</dbReference>
<evidence type="ECO:0000256" key="1">
    <source>
        <dbReference type="SAM" id="MobiDB-lite"/>
    </source>
</evidence>
<reference evidence="3 4" key="1">
    <citation type="submission" date="2024-10" db="EMBL/GenBank/DDBJ databases">
        <title>Updated reference genomes for cyclostephanoid diatoms.</title>
        <authorList>
            <person name="Roberts W.R."/>
            <person name="Alverson A.J."/>
        </authorList>
    </citation>
    <scope>NUCLEOTIDE SEQUENCE [LARGE SCALE GENOMIC DNA]</scope>
    <source>
        <strain evidence="3 4">AJA232-27</strain>
    </source>
</reference>
<dbReference type="InterPro" id="IPR035985">
    <property type="entry name" value="Ubiquitin-activating_enz"/>
</dbReference>
<accession>A0ABD3MSC2</accession>
<feature type="compositionally biased region" description="Low complexity" evidence="1">
    <location>
        <begin position="157"/>
        <end position="181"/>
    </location>
</feature>
<comment type="caution">
    <text evidence="3">The sequence shown here is derived from an EMBL/GenBank/DDBJ whole genome shotgun (WGS) entry which is preliminary data.</text>
</comment>
<dbReference type="Gene3D" id="3.40.50.720">
    <property type="entry name" value="NAD(P)-binding Rossmann-like Domain"/>
    <property type="match status" value="2"/>
</dbReference>
<name>A0ABD3MSC2_9STRA</name>
<organism evidence="3 4">
    <name type="scientific">Discostella pseudostelligera</name>
    <dbReference type="NCBI Taxonomy" id="259834"/>
    <lineage>
        <taxon>Eukaryota</taxon>
        <taxon>Sar</taxon>
        <taxon>Stramenopiles</taxon>
        <taxon>Ochrophyta</taxon>
        <taxon>Bacillariophyta</taxon>
        <taxon>Coscinodiscophyceae</taxon>
        <taxon>Thalassiosirophycidae</taxon>
        <taxon>Stephanodiscales</taxon>
        <taxon>Stephanodiscaceae</taxon>
        <taxon>Discostella</taxon>
    </lineage>
</organism>
<dbReference type="Proteomes" id="UP001530293">
    <property type="component" value="Unassembled WGS sequence"/>
</dbReference>
<keyword evidence="4" id="KW-1185">Reference proteome</keyword>
<evidence type="ECO:0000259" key="2">
    <source>
        <dbReference type="Pfam" id="PF00899"/>
    </source>
</evidence>
<dbReference type="PANTHER" id="PTHR10953:SF29">
    <property type="entry name" value="NEDD8-ACTIVATING ENZYME E1 REGULATORY SUBUNIT"/>
    <property type="match status" value="1"/>
</dbReference>
<proteinExistence type="predicted"/>
<gene>
    <name evidence="3" type="ORF">ACHAWU_009714</name>
</gene>
<evidence type="ECO:0000313" key="3">
    <source>
        <dbReference type="EMBL" id="KAL3765746.1"/>
    </source>
</evidence>
<sequence length="701" mass="77761">MATTDKYDRQLRLWGASGQRALGNTTVVLIGSSACGTETLKNLVLPGVALFVVIDDDDLDEAAAGSADGSNDTSSSFAIHHSPHLTDSMLKFSSHSSNFFLPPKATTMSNTSNAAQASALLSELNPDVEGYYMSVPSLEGINYISFLRYLLDKPPSSSSDGNNITDSSNSNNNSSSSDNTTAQRQQSTERKLLVVSADQPSSITLPLSHACHLHSLPLLLLKSYGLIGQIRLQTPFPYHPIIDARPSHRIPDLRLSSYPIFDGLNKVVKSVGKMEQIGDSMEHAHVPYVIILLQALEKWREKSSSSNDVSPTDDDSALDADSATSLKKPNFPKTMAEKEEFRNIIKRMAKNLNTELNFEEALREAHMVWSDGRISDNVQMVLDRVDEESFYNAAIDSAMKMEVDGGDVSVLVPNHVLRFQLMVLALKHFLVKHDNYPPLEGNIPDMTSDTARYVALQEAYKQKAEMDRLEVQGNIVALLEECQRRSNGNNIRVTMPSDEEILTFCKNSRYLRILETRPYFAEYPYQDPGSDIAKSYASICSTLSMPNVDAIQSEARDDLLMSTMDPYETDPIQTPLLWWIAIRACDAFYDRHQHYPGKHDQELALEADVNEVYNLMIQIVSSLGLTDSSDLIKEYLLDASKGKDLAREVVRYDEAEIHTVAAVVGGVASQEAVKLITGQYVPLDDTYVYNGIASIAGVYRF</sequence>
<dbReference type="Pfam" id="PF00899">
    <property type="entry name" value="ThiF"/>
    <property type="match status" value="1"/>
</dbReference>
<dbReference type="InterPro" id="IPR045886">
    <property type="entry name" value="ThiF/MoeB/HesA"/>
</dbReference>
<dbReference type="AlphaFoldDB" id="A0ABD3MSC2"/>
<evidence type="ECO:0000313" key="4">
    <source>
        <dbReference type="Proteomes" id="UP001530293"/>
    </source>
</evidence>
<protein>
    <recommendedName>
        <fullName evidence="2">THIF-type NAD/FAD binding fold domain-containing protein</fullName>
    </recommendedName>
</protein>
<feature type="domain" description="THIF-type NAD/FAD binding fold" evidence="2">
    <location>
        <begin position="7"/>
        <end position="60"/>
    </location>
</feature>
<dbReference type="InterPro" id="IPR000594">
    <property type="entry name" value="ThiF_NAD_FAD-bd"/>
</dbReference>
<dbReference type="SUPFAM" id="SSF69572">
    <property type="entry name" value="Activating enzymes of the ubiquitin-like proteins"/>
    <property type="match status" value="1"/>
</dbReference>
<dbReference type="PANTHER" id="PTHR10953">
    <property type="entry name" value="UBIQUITIN-ACTIVATING ENZYME E1"/>
    <property type="match status" value="1"/>
</dbReference>
<feature type="region of interest" description="Disordered" evidence="1">
    <location>
        <begin position="304"/>
        <end position="332"/>
    </location>
</feature>
<dbReference type="EMBL" id="JALLBG020000092">
    <property type="protein sequence ID" value="KAL3765746.1"/>
    <property type="molecule type" value="Genomic_DNA"/>
</dbReference>